<protein>
    <submittedName>
        <fullName evidence="1">Uncharacterized protein</fullName>
    </submittedName>
</protein>
<dbReference type="Proteomes" id="UP000058857">
    <property type="component" value="Chromosome 1"/>
</dbReference>
<gene>
    <name evidence="1" type="ORF">LBBP_03347</name>
</gene>
<sequence>MYGMRLCKIVEFLRFCIKSVLKPEKKISSESLGKFVNKTLGSYRLRLLEKLMSFRTILLLFNFVDVFSPSKT</sequence>
<evidence type="ECO:0000313" key="2">
    <source>
        <dbReference type="Proteomes" id="UP000058857"/>
    </source>
</evidence>
<organism evidence="1">
    <name type="scientific">Leptospira borgpetersenii serovar Ballum</name>
    <dbReference type="NCBI Taxonomy" id="280505"/>
    <lineage>
        <taxon>Bacteria</taxon>
        <taxon>Pseudomonadati</taxon>
        <taxon>Spirochaetota</taxon>
        <taxon>Spirochaetia</taxon>
        <taxon>Leptospirales</taxon>
        <taxon>Leptospiraceae</taxon>
        <taxon>Leptospira</taxon>
    </lineage>
</organism>
<proteinExistence type="predicted"/>
<dbReference type="EMBL" id="CP012029">
    <property type="protein sequence ID" value="ALO27543.1"/>
    <property type="molecule type" value="Genomic_DNA"/>
</dbReference>
<dbReference type="PATRIC" id="fig|280505.15.peg.3266"/>
<accession>A0A0S2IV82</accession>
<reference evidence="1 2" key="1">
    <citation type="journal article" date="2015" name="PLoS Negl. Trop. Dis.">
        <title>Distribution of Plasmids in Distinct Leptospira Pathogenic Species.</title>
        <authorList>
            <person name="Wang Y."/>
            <person name="Zhuang X."/>
            <person name="Zhong Y."/>
            <person name="Zhang C."/>
            <person name="Zhang Y."/>
            <person name="Zeng L."/>
            <person name="Zhu Y."/>
            <person name="He P."/>
            <person name="Dong K."/>
            <person name="Pal U."/>
            <person name="Guo X."/>
            <person name="Qin J."/>
        </authorList>
    </citation>
    <scope>NUCLEOTIDE SEQUENCE [LARGE SCALE GENOMIC DNA]</scope>
    <source>
        <strain evidence="1 2">56604</strain>
    </source>
</reference>
<dbReference type="AlphaFoldDB" id="A0A0S2IV82"/>
<evidence type="ECO:0000313" key="1">
    <source>
        <dbReference type="EMBL" id="ALO27543.1"/>
    </source>
</evidence>
<name>A0A0S2IV82_LEPBO</name>